<dbReference type="AlphaFoldDB" id="A0A2S0P9N0"/>
<protein>
    <submittedName>
        <fullName evidence="2">Thiamine pyrophosphate-binding protein</fullName>
    </submittedName>
</protein>
<dbReference type="OrthoDB" id="5366025at2"/>
<dbReference type="RefSeq" id="WP_028500283.1">
    <property type="nucleotide sequence ID" value="NZ_CP028519.1"/>
</dbReference>
<dbReference type="EMBL" id="CP028519">
    <property type="protein sequence ID" value="AVY94109.1"/>
    <property type="molecule type" value="Genomic_DNA"/>
</dbReference>
<dbReference type="InterPro" id="IPR016922">
    <property type="entry name" value="UCP029505"/>
</dbReference>
<keyword evidence="1" id="KW-0472">Membrane</keyword>
<evidence type="ECO:0000256" key="1">
    <source>
        <dbReference type="SAM" id="Phobius"/>
    </source>
</evidence>
<keyword evidence="3" id="KW-1185">Reference proteome</keyword>
<organism evidence="2 3">
    <name type="scientific">Microvirgula aerodenitrificans</name>
    <dbReference type="NCBI Taxonomy" id="57480"/>
    <lineage>
        <taxon>Bacteria</taxon>
        <taxon>Pseudomonadati</taxon>
        <taxon>Pseudomonadota</taxon>
        <taxon>Betaproteobacteria</taxon>
        <taxon>Neisseriales</taxon>
        <taxon>Aquaspirillaceae</taxon>
        <taxon>Microvirgula</taxon>
    </lineage>
</organism>
<reference evidence="2 3" key="1">
    <citation type="submission" date="2018-04" db="EMBL/GenBank/DDBJ databases">
        <title>Denitrifier Microvirgula.</title>
        <authorList>
            <person name="Anderson E."/>
            <person name="Jang J."/>
            <person name="Ishii S."/>
        </authorList>
    </citation>
    <scope>NUCLEOTIDE SEQUENCE [LARGE SCALE GENOMIC DNA]</scope>
    <source>
        <strain evidence="2 3">BE2.4</strain>
    </source>
</reference>
<dbReference type="Proteomes" id="UP000244173">
    <property type="component" value="Chromosome"/>
</dbReference>
<dbReference type="PIRSF" id="PIRSF029505">
    <property type="entry name" value="UCP029505"/>
    <property type="match status" value="1"/>
</dbReference>
<dbReference type="KEGG" id="maer:DAI18_08665"/>
<keyword evidence="1" id="KW-1133">Transmembrane helix</keyword>
<evidence type="ECO:0000313" key="2">
    <source>
        <dbReference type="EMBL" id="AVY94109.1"/>
    </source>
</evidence>
<sequence>MSRKPQPASRAGRLWFRWRFHLSALLILIPLGYLPQYFHTLGLMSGDKGLGERELAEKQVGPWTVRLAEWQAREPIRDGEAGYIKTFTLAPCAGCGAGIKAAYLRVGKPRNLRTAGGLFSGTPYRQMANIPIPERSRADAAIWLTVEGWDGAVHQTSWPLAEASPATMAWLKKQGAGQ</sequence>
<gene>
    <name evidence="2" type="ORF">DAI18_08665</name>
</gene>
<dbReference type="STRING" id="1122240.GCA_000620105_03474"/>
<name>A0A2S0P9N0_9NEIS</name>
<accession>A0A2S0P9N0</accession>
<evidence type="ECO:0000313" key="3">
    <source>
        <dbReference type="Proteomes" id="UP000244173"/>
    </source>
</evidence>
<proteinExistence type="predicted"/>
<feature type="transmembrane region" description="Helical" evidence="1">
    <location>
        <begin position="20"/>
        <end position="38"/>
    </location>
</feature>
<keyword evidence="1" id="KW-0812">Transmembrane</keyword>